<dbReference type="InterPro" id="IPR000649">
    <property type="entry name" value="IF-2B-related"/>
</dbReference>
<dbReference type="EMBL" id="CAJVPJ010002915">
    <property type="protein sequence ID" value="CAG8631600.1"/>
    <property type="molecule type" value="Genomic_DNA"/>
</dbReference>
<organism evidence="7 8">
    <name type="scientific">Paraglomus occultum</name>
    <dbReference type="NCBI Taxonomy" id="144539"/>
    <lineage>
        <taxon>Eukaryota</taxon>
        <taxon>Fungi</taxon>
        <taxon>Fungi incertae sedis</taxon>
        <taxon>Mucoromycota</taxon>
        <taxon>Glomeromycotina</taxon>
        <taxon>Glomeromycetes</taxon>
        <taxon>Paraglomerales</taxon>
        <taxon>Paraglomeraceae</taxon>
        <taxon>Paraglomus</taxon>
    </lineage>
</organism>
<dbReference type="OrthoDB" id="2461at2759"/>
<proteinExistence type="inferred from homology"/>
<comment type="pathway">
    <text evidence="6">Amino-acid biosynthesis; L-methionine biosynthesis via salvage pathway; L-methionine from S-methyl-5-thio-alpha-D-ribose 1-phosphate: step 1/6.</text>
</comment>
<dbReference type="InterPro" id="IPR005251">
    <property type="entry name" value="IF-M1Pi"/>
</dbReference>
<dbReference type="InterPro" id="IPR042529">
    <property type="entry name" value="IF_2B-like_C"/>
</dbReference>
<dbReference type="HAMAP" id="MF_01678">
    <property type="entry name" value="Salvage_MtnA"/>
    <property type="match status" value="1"/>
</dbReference>
<evidence type="ECO:0000256" key="6">
    <source>
        <dbReference type="HAMAP-Rule" id="MF_03119"/>
    </source>
</evidence>
<feature type="site" description="Transition state stabilizer" evidence="6">
    <location>
        <position position="175"/>
    </location>
</feature>
<dbReference type="Gene3D" id="1.20.120.420">
    <property type="entry name" value="translation initiation factor eif-2b, domain 1"/>
    <property type="match status" value="1"/>
</dbReference>
<dbReference type="NCBIfam" id="NF004326">
    <property type="entry name" value="PRK05720.1"/>
    <property type="match status" value="1"/>
</dbReference>
<dbReference type="PANTHER" id="PTHR43475">
    <property type="entry name" value="METHYLTHIORIBOSE-1-PHOSPHATE ISOMERASE"/>
    <property type="match status" value="1"/>
</dbReference>
<dbReference type="PANTHER" id="PTHR43475:SF1">
    <property type="entry name" value="METHYLTHIORIBOSE-1-PHOSPHATE ISOMERASE"/>
    <property type="match status" value="1"/>
</dbReference>
<dbReference type="GO" id="GO:0005737">
    <property type="term" value="C:cytoplasm"/>
    <property type="evidence" value="ECO:0007669"/>
    <property type="project" value="UniProtKB-SubCell"/>
</dbReference>
<reference evidence="7" key="1">
    <citation type="submission" date="2021-06" db="EMBL/GenBank/DDBJ databases">
        <authorList>
            <person name="Kallberg Y."/>
            <person name="Tangrot J."/>
            <person name="Rosling A."/>
        </authorList>
    </citation>
    <scope>NUCLEOTIDE SEQUENCE</scope>
    <source>
        <strain evidence="7">IA702</strain>
    </source>
</reference>
<keyword evidence="2 6" id="KW-0028">Amino-acid biosynthesis</keyword>
<gene>
    <name evidence="6" type="primary">MRI1</name>
    <name evidence="7" type="ORF">POCULU_LOCUS8922</name>
</gene>
<dbReference type="GO" id="GO:0046523">
    <property type="term" value="F:S-methyl-5-thioribose-1-phosphate isomerase activity"/>
    <property type="evidence" value="ECO:0007669"/>
    <property type="project" value="UniProtKB-UniRule"/>
</dbReference>
<evidence type="ECO:0000256" key="2">
    <source>
        <dbReference type="ARBA" id="ARBA00022605"/>
    </source>
</evidence>
<evidence type="ECO:0000256" key="3">
    <source>
        <dbReference type="ARBA" id="ARBA00023167"/>
    </source>
</evidence>
<evidence type="ECO:0000313" key="8">
    <source>
        <dbReference type="Proteomes" id="UP000789572"/>
    </source>
</evidence>
<comment type="function">
    <text evidence="6">Catalyzes the interconversion of methylthioribose-1-phosphate (MTR-1-P) into methylthioribulose-1-phosphate (MTRu-1-P).</text>
</comment>
<dbReference type="NCBIfam" id="TIGR00524">
    <property type="entry name" value="eIF-2B_rel"/>
    <property type="match status" value="1"/>
</dbReference>
<dbReference type="FunFam" id="1.20.120.420:FF:000003">
    <property type="entry name" value="Methylthioribose-1-phosphate isomerase"/>
    <property type="match status" value="1"/>
</dbReference>
<comment type="caution">
    <text evidence="7">The sequence shown here is derived from an EMBL/GenBank/DDBJ whole genome shotgun (WGS) entry which is preliminary data.</text>
</comment>
<sequence>MSSLPLESIIFTSEPISLKILNQLLLPHETTFTSINTIEDGHTAIKTMQVRGAPAIGIVAALTLAVDLARKHKDSYFHTPDAILSDVKKSLNFLKTARPTAVNLFRTVDDLSVLVEERTKQNDSMDDIIEAVVRNGKQMLVDDQKVNTAIGSYGADYIYDSVNRHEKKLKILTHCNTGSLATGGYGTALGIIRSLYFKGHLMHAYFTETRPYNQGARLTAYELLSDGIPSTMICDSMAAALMSNTEIDAIVLGADRVARNGDTANKIGTYQLAIVAKYYGIKFIVAAPTSSIDLNTVSGKEIIIEERPSEEVVKVAGLLEDNREYGKVLTTPRNVNVWNPSFDVTPATLITAIVTEYGVITKSPDTNEFPDLAEVLVKMKANKQQE</sequence>
<keyword evidence="8" id="KW-1185">Reference proteome</keyword>
<dbReference type="InterPro" id="IPR011559">
    <property type="entry name" value="Initiation_fac_2B_a/b/d"/>
</dbReference>
<keyword evidence="3 6" id="KW-0486">Methionine biosynthesis</keyword>
<evidence type="ECO:0000256" key="1">
    <source>
        <dbReference type="ARBA" id="ARBA00022490"/>
    </source>
</evidence>
<dbReference type="Gene3D" id="3.40.50.10470">
    <property type="entry name" value="Translation initiation factor eif-2b, domain 2"/>
    <property type="match status" value="1"/>
</dbReference>
<dbReference type="InterPro" id="IPR027363">
    <property type="entry name" value="M1Pi_N"/>
</dbReference>
<dbReference type="AlphaFoldDB" id="A0A9N9GUY8"/>
<evidence type="ECO:0000256" key="5">
    <source>
        <dbReference type="ARBA" id="ARBA00023242"/>
    </source>
</evidence>
<comment type="subcellular location">
    <subcellularLocation>
        <location evidence="6">Cytoplasm</location>
    </subcellularLocation>
    <subcellularLocation>
        <location evidence="6">Nucleus</location>
    </subcellularLocation>
</comment>
<keyword evidence="5 6" id="KW-0539">Nucleus</keyword>
<comment type="similarity">
    <text evidence="6">Belongs to the eIF-2B alpha/beta/delta subunits family. MtnA subfamily.</text>
</comment>
<keyword evidence="4 6" id="KW-0413">Isomerase</keyword>
<dbReference type="InterPro" id="IPR037171">
    <property type="entry name" value="NagB/RpiA_transferase-like"/>
</dbReference>
<dbReference type="EC" id="5.3.1.23" evidence="6"/>
<dbReference type="Pfam" id="PF01008">
    <property type="entry name" value="IF-2B"/>
    <property type="match status" value="1"/>
</dbReference>
<feature type="active site" description="Proton donor" evidence="6">
    <location>
        <position position="255"/>
    </location>
</feature>
<dbReference type="GO" id="GO:0019509">
    <property type="term" value="P:L-methionine salvage from methylthioadenosine"/>
    <property type="evidence" value="ECO:0007669"/>
    <property type="project" value="UniProtKB-UniRule"/>
</dbReference>
<name>A0A9N9GUY8_9GLOM</name>
<comment type="catalytic activity">
    <reaction evidence="6">
        <text>5-(methylsulfanyl)-alpha-D-ribose 1-phosphate = 5-(methylsulfanyl)-D-ribulose 1-phosphate</text>
        <dbReference type="Rhea" id="RHEA:19989"/>
        <dbReference type="ChEBI" id="CHEBI:58533"/>
        <dbReference type="ChEBI" id="CHEBI:58548"/>
        <dbReference type="EC" id="5.3.1.23"/>
    </reaction>
</comment>
<dbReference type="Proteomes" id="UP000789572">
    <property type="component" value="Unassembled WGS sequence"/>
</dbReference>
<dbReference type="GO" id="GO:0005634">
    <property type="term" value="C:nucleus"/>
    <property type="evidence" value="ECO:0007669"/>
    <property type="project" value="UniProtKB-SubCell"/>
</dbReference>
<dbReference type="FunFam" id="3.40.50.10470:FF:000003">
    <property type="entry name" value="Methylthioribose-1-phosphate isomerase"/>
    <property type="match status" value="1"/>
</dbReference>
<evidence type="ECO:0000313" key="7">
    <source>
        <dbReference type="EMBL" id="CAG8631600.1"/>
    </source>
</evidence>
<evidence type="ECO:0000256" key="4">
    <source>
        <dbReference type="ARBA" id="ARBA00023235"/>
    </source>
</evidence>
<accession>A0A9N9GUY8</accession>
<dbReference type="NCBIfam" id="TIGR00512">
    <property type="entry name" value="salvage_mtnA"/>
    <property type="match status" value="1"/>
</dbReference>
<dbReference type="SUPFAM" id="SSF100950">
    <property type="entry name" value="NagB/RpiA/CoA transferase-like"/>
    <property type="match status" value="1"/>
</dbReference>
<protein>
    <recommendedName>
        <fullName evidence="6">Methylthioribose-1-phosphate isomerase</fullName>
        <shortName evidence="6">M1Pi</shortName>
        <shortName evidence="6">MTR-1-P isomerase</shortName>
        <ecNumber evidence="6">5.3.1.23</ecNumber>
    </recommendedName>
    <alternativeName>
        <fullName evidence="6">S-methyl-5-thioribose-1-phosphate isomerase</fullName>
    </alternativeName>
    <alternativeName>
        <fullName evidence="6">Translation initiation factor eIF-2B subunit alpha/beta/delta-like protein</fullName>
    </alternativeName>
</protein>
<keyword evidence="1 6" id="KW-0963">Cytoplasm</keyword>